<dbReference type="Gene3D" id="1.10.506.10">
    <property type="entry name" value="GTPase Activation - p120gap, domain 1"/>
    <property type="match status" value="1"/>
</dbReference>
<dbReference type="InterPro" id="IPR000048">
    <property type="entry name" value="IQ_motif_EF-hand-BS"/>
</dbReference>
<keyword evidence="4" id="KW-0175">Coiled coil</keyword>
<dbReference type="InterPro" id="IPR001715">
    <property type="entry name" value="CH_dom"/>
</dbReference>
<reference evidence="7" key="1">
    <citation type="submission" date="2015-11" db="EMBL/GenBank/DDBJ databases">
        <title>De novo transcriptome assembly of four potential Pierce s Disease insect vectors from Arizona vineyards.</title>
        <authorList>
            <person name="Tassone E.E."/>
        </authorList>
    </citation>
    <scope>NUCLEOTIDE SEQUENCE</scope>
</reference>
<dbReference type="SMART" id="SM00033">
    <property type="entry name" value="CH"/>
    <property type="match status" value="1"/>
</dbReference>
<dbReference type="EMBL" id="GECU01028831">
    <property type="protein sequence ID" value="JAS78875.1"/>
    <property type="molecule type" value="Transcribed_RNA"/>
</dbReference>
<evidence type="ECO:0000313" key="7">
    <source>
        <dbReference type="EMBL" id="JAS78875.1"/>
    </source>
</evidence>
<keyword evidence="1" id="KW-0597">Phosphoprotein</keyword>
<dbReference type="InterPro" id="IPR036872">
    <property type="entry name" value="CH_dom_sf"/>
</dbReference>
<dbReference type="PROSITE" id="PS50021">
    <property type="entry name" value="CH"/>
    <property type="match status" value="1"/>
</dbReference>
<proteinExistence type="predicted"/>
<dbReference type="SMART" id="SM00323">
    <property type="entry name" value="RasGAP"/>
    <property type="match status" value="1"/>
</dbReference>
<feature type="domain" description="Ras-GAP" evidence="5">
    <location>
        <begin position="961"/>
        <end position="1194"/>
    </location>
</feature>
<dbReference type="GO" id="GO:1903479">
    <property type="term" value="P:mitotic actomyosin contractile ring assembly actin filament organization"/>
    <property type="evidence" value="ECO:0007669"/>
    <property type="project" value="TreeGrafter"/>
</dbReference>
<dbReference type="PANTHER" id="PTHR14149">
    <property type="entry name" value="RAS GTPASE-ACTIVATING PROTEIN WITH IQ MOTIF"/>
    <property type="match status" value="1"/>
</dbReference>
<dbReference type="Pfam" id="PF03836">
    <property type="entry name" value="RasGAP_C"/>
    <property type="match status" value="1"/>
</dbReference>
<dbReference type="SUPFAM" id="SSF48350">
    <property type="entry name" value="GTPase activation domain, GAP"/>
    <property type="match status" value="1"/>
</dbReference>
<evidence type="ECO:0000256" key="4">
    <source>
        <dbReference type="SAM" id="Coils"/>
    </source>
</evidence>
<dbReference type="InterPro" id="IPR000593">
    <property type="entry name" value="RasGAP_C"/>
</dbReference>
<dbReference type="FunFam" id="1.10.418.10:FF:000013">
    <property type="entry name" value="IQ motif containing GTPase activating protein 1"/>
    <property type="match status" value="1"/>
</dbReference>
<dbReference type="SUPFAM" id="SSF47576">
    <property type="entry name" value="Calponin-homology domain, CH-domain"/>
    <property type="match status" value="1"/>
</dbReference>
<keyword evidence="2" id="KW-0677">Repeat</keyword>
<dbReference type="InterPro" id="IPR008936">
    <property type="entry name" value="Rho_GTPase_activation_prot"/>
</dbReference>
<dbReference type="SUPFAM" id="SSF143885">
    <property type="entry name" value="RGC domain-like"/>
    <property type="match status" value="1"/>
</dbReference>
<gene>
    <name evidence="7" type="ORF">g.11995</name>
</gene>
<protein>
    <recommendedName>
        <fullName evidence="8">Ras-GAP domain-containing protein</fullName>
    </recommendedName>
</protein>
<dbReference type="Gene3D" id="1.10.418.10">
    <property type="entry name" value="Calponin-like domain"/>
    <property type="match status" value="1"/>
</dbReference>
<dbReference type="GO" id="GO:0005938">
    <property type="term" value="C:cell cortex"/>
    <property type="evidence" value="ECO:0007669"/>
    <property type="project" value="TreeGrafter"/>
</dbReference>
<organism evidence="7">
    <name type="scientific">Homalodisca liturata</name>
    <dbReference type="NCBI Taxonomy" id="320908"/>
    <lineage>
        <taxon>Eukaryota</taxon>
        <taxon>Metazoa</taxon>
        <taxon>Ecdysozoa</taxon>
        <taxon>Arthropoda</taxon>
        <taxon>Hexapoda</taxon>
        <taxon>Insecta</taxon>
        <taxon>Pterygota</taxon>
        <taxon>Neoptera</taxon>
        <taxon>Paraneoptera</taxon>
        <taxon>Hemiptera</taxon>
        <taxon>Auchenorrhyncha</taxon>
        <taxon>Membracoidea</taxon>
        <taxon>Cicadellidae</taxon>
        <taxon>Cicadellinae</taxon>
        <taxon>Proconiini</taxon>
        <taxon>Homalodisca</taxon>
    </lineage>
</organism>
<dbReference type="PROSITE" id="PS50018">
    <property type="entry name" value="RAS_GTPASE_ACTIV_2"/>
    <property type="match status" value="1"/>
</dbReference>
<dbReference type="InterPro" id="IPR001936">
    <property type="entry name" value="RasGAP_dom"/>
</dbReference>
<dbReference type="GO" id="GO:0005516">
    <property type="term" value="F:calmodulin binding"/>
    <property type="evidence" value="ECO:0007669"/>
    <property type="project" value="UniProtKB-KW"/>
</dbReference>
<dbReference type="CDD" id="cd05127">
    <property type="entry name" value="RasGAP_IQGAP_like"/>
    <property type="match status" value="1"/>
</dbReference>
<sequence>MASGNEDCRHSAEEMDIIRQKQVAYEYLCHLEEARKWLESVLHEDLPPCTELEEYLRNGVILAKIGNVVVPDVIPKSHIYDLDLKRYRAAGLQFRHTDNINFWLKSLKAIKLPLTFHPETTDVYDKKNMPRVIYCIHALSSHLFKLGKTPQIQDLYGKVTFTDEEITVMSSELQKYGVQLPAFQKIGGLLATDLPGDTAALHAAVIAVNHALDSEDQEALLKSLQNRNVRLNFVLEEYLEYYAKTLKTAKAAKVEAAMNRSLNDSYVADVYDDLLTQAEIQGHINSVNVGQKWSEVLDVAAQHNSDKMAAVLASPCLQLSDVERDNGSWYEEMLRRLVDSGKWIEYEESSEWRKVMQHIVSEGNTSAELYQKKSSAVKIVNQQLACGSLSGLLEALRSPCLEIDPELLTTFAAPLYWDEMVADRLDCGRDLTLTDIKTSVGVLSQIARLTSAIDSGNHENIWTALMELSALLRFEGLEPGLQTQYCSGLMACRSYKLLEDVDCTILNSADIQDCINLVNAKYEENNRVVNCLQKLNTAVRDRSQTALMQCLQDPALHLVDNVSSDDMPLVLNLFQNRLHEQAEGVELWLEDVKAVIRESLSLIDEAQSACRWLSEINNGLQHKNRHKVVDALCNMPGYQVLEPSQCYLQLLSLKAKKTVQSKCTWVSHTLESGRNVFLNLNTLQYAWNRPYGYNNQSCHLNYAEIVNAISTYEESVLEAQRLRAVEGSVVSLQARCRGFLTRKHLSDRIQYFRDHEHQVRLIQRWWRAQRELKRKKAEKIDRGPQTPRQRWTDVLAHYYKAHEDKIVKIQALWRGRQSRKAFVQLFRTMTPSFKVVRLFLHLLDFSIEDYHRELQLQTLKEQVVQAIRHNKQLSQQIDKMDVTIGLLVQNRISIQDAVKQGKSMNAATLSQGTGLKALSATSHHRLEAYQHLFYFLQTRPRYLAKLIFCLPERWTHRFLSNVILTLFNFGSHPREEYLMLRLFQFALQEEIRCKFSQLSDVKTLDSMVLKMVVNYARERSGQNALQFILGPLIEKILADKHITIDTNPVSIYNQWRNHQETTTGKVSELPPCVTQEQALGYQEVQDRLATAIKTLETTTLQFLQKITESKQLFPYGLLFMAKELRAALLQKFPDAHEKEILKVVGNFLYYKFINPSIIAPETYDIISLPVGKTLTTEQRHTLASIAKILQFAAAKKGFGEESKHLMVLNPFLINCHERLKAFFRSCCEVEDLETYFNVSEFTEASLISRPSIIITAEEVCNMHRFVHDYASEIAPDPMDPLHELLEDCKDVPTVPQLMGRDGEDLTVVAIKNMGMAELCLSLKDKFEVPTDNTDLTKLFIKTKELTVSVMPYLSGHNLPGALRVEATAAQEEAFSQRQADNVADAANCSLHDILDTKTCTLKDCKARLRKYLAKLEEAGLVNREDGYQTILSAIAEDISNKGKYRQIQKEELHKVKVTKQRLEEKTKFYEEQVEYYNTYIKTCLESLNAGKRSIHKKTEDGRKVKTQCVKYSGAKLHDKGVLVSIEGLSQQQYKNVMFEIRPTENIGIFSVCGKFMGVEMETIEINIQNLLQLQFEGVSVMDIFNKAKVNVNLLLYLLNTKFYKHH</sequence>
<dbReference type="Pfam" id="PF00612">
    <property type="entry name" value="IQ"/>
    <property type="match status" value="2"/>
</dbReference>
<dbReference type="SUPFAM" id="SSF52540">
    <property type="entry name" value="P-loop containing nucleoside triphosphate hydrolases"/>
    <property type="match status" value="1"/>
</dbReference>
<dbReference type="Gene3D" id="4.10.270.10">
    <property type="entry name" value="Myosin, subunit A"/>
    <property type="match status" value="1"/>
</dbReference>
<evidence type="ECO:0000256" key="2">
    <source>
        <dbReference type="ARBA" id="ARBA00022737"/>
    </source>
</evidence>
<dbReference type="GO" id="GO:0005096">
    <property type="term" value="F:GTPase activator activity"/>
    <property type="evidence" value="ECO:0007669"/>
    <property type="project" value="TreeGrafter"/>
</dbReference>
<accession>A0A1B6HW78</accession>
<dbReference type="InterPro" id="IPR027417">
    <property type="entry name" value="P-loop_NTPase"/>
</dbReference>
<evidence type="ECO:0000259" key="5">
    <source>
        <dbReference type="PROSITE" id="PS50018"/>
    </source>
</evidence>
<dbReference type="GO" id="GO:0051015">
    <property type="term" value="F:actin filament binding"/>
    <property type="evidence" value="ECO:0007669"/>
    <property type="project" value="TreeGrafter"/>
</dbReference>
<evidence type="ECO:0008006" key="8">
    <source>
        <dbReference type="Google" id="ProtNLM"/>
    </source>
</evidence>
<evidence type="ECO:0000256" key="3">
    <source>
        <dbReference type="ARBA" id="ARBA00022860"/>
    </source>
</evidence>
<dbReference type="PROSITE" id="PS50096">
    <property type="entry name" value="IQ"/>
    <property type="match status" value="2"/>
</dbReference>
<feature type="domain" description="Calponin-homology (CH)" evidence="6">
    <location>
        <begin position="28"/>
        <end position="143"/>
    </location>
</feature>
<name>A0A1B6HW78_9HEMI</name>
<evidence type="ECO:0000256" key="1">
    <source>
        <dbReference type="ARBA" id="ARBA00022553"/>
    </source>
</evidence>
<evidence type="ECO:0000259" key="6">
    <source>
        <dbReference type="PROSITE" id="PS50021"/>
    </source>
</evidence>
<dbReference type="Pfam" id="PF00307">
    <property type="entry name" value="CH"/>
    <property type="match status" value="1"/>
</dbReference>
<dbReference type="FunFam" id="1.10.506.10:FF:000004">
    <property type="entry name" value="IQ motif containing GTPase activating protein 1"/>
    <property type="match status" value="1"/>
</dbReference>
<dbReference type="SMART" id="SM00015">
    <property type="entry name" value="IQ"/>
    <property type="match status" value="2"/>
</dbReference>
<keyword evidence="3" id="KW-0112">Calmodulin-binding</keyword>
<dbReference type="PANTHER" id="PTHR14149:SF14">
    <property type="entry name" value="CALPONIN-HOMOLOGY (CH) DOMAIN-CONTAINING PROTEIN"/>
    <property type="match status" value="1"/>
</dbReference>
<feature type="coiled-coil region" evidence="4">
    <location>
        <begin position="1445"/>
        <end position="1472"/>
    </location>
</feature>
<dbReference type="Pfam" id="PF00616">
    <property type="entry name" value="RasGAP"/>
    <property type="match status" value="1"/>
</dbReference>